<accession>A0A0B7ANU2</accession>
<dbReference type="EMBL" id="HACG01035613">
    <property type="protein sequence ID" value="CEK82478.1"/>
    <property type="molecule type" value="Transcribed_RNA"/>
</dbReference>
<gene>
    <name evidence="1" type="primary">ORF131707</name>
</gene>
<name>A0A0B7ANU2_9EUPU</name>
<organism evidence="1">
    <name type="scientific">Arion vulgaris</name>
    <dbReference type="NCBI Taxonomy" id="1028688"/>
    <lineage>
        <taxon>Eukaryota</taxon>
        <taxon>Metazoa</taxon>
        <taxon>Spiralia</taxon>
        <taxon>Lophotrochozoa</taxon>
        <taxon>Mollusca</taxon>
        <taxon>Gastropoda</taxon>
        <taxon>Heterobranchia</taxon>
        <taxon>Euthyneura</taxon>
        <taxon>Panpulmonata</taxon>
        <taxon>Eupulmonata</taxon>
        <taxon>Stylommatophora</taxon>
        <taxon>Helicina</taxon>
        <taxon>Arionoidea</taxon>
        <taxon>Arionidae</taxon>
        <taxon>Arion</taxon>
    </lineage>
</organism>
<evidence type="ECO:0000313" key="1">
    <source>
        <dbReference type="EMBL" id="CEK82478.1"/>
    </source>
</evidence>
<protein>
    <submittedName>
        <fullName evidence="1">Uncharacterized protein</fullName>
    </submittedName>
</protein>
<reference evidence="1" key="1">
    <citation type="submission" date="2014-12" db="EMBL/GenBank/DDBJ databases">
        <title>Insight into the proteome of Arion vulgaris.</title>
        <authorList>
            <person name="Aradska J."/>
            <person name="Bulat T."/>
            <person name="Smidak R."/>
            <person name="Sarate P."/>
            <person name="Gangsoo J."/>
            <person name="Sialana F."/>
            <person name="Bilban M."/>
            <person name="Lubec G."/>
        </authorList>
    </citation>
    <scope>NUCLEOTIDE SEQUENCE</scope>
    <source>
        <tissue evidence="1">Skin</tissue>
    </source>
</reference>
<sequence length="70" mass="8130">MTGQNQRYPSPHESQVFTLLLQKAQMKWVGHVMQMPDKRIPKQMMYGELDNSKQLVGWQKNASKAPLKCL</sequence>
<proteinExistence type="predicted"/>
<dbReference type="AlphaFoldDB" id="A0A0B7ANU2"/>